<dbReference type="Proteomes" id="UP001557485">
    <property type="component" value="Unassembled WGS sequence"/>
</dbReference>
<dbReference type="PANTHER" id="PTHR43798">
    <property type="entry name" value="MONOACYLGLYCEROL LIPASE"/>
    <property type="match status" value="1"/>
</dbReference>
<dbReference type="InterPro" id="IPR000073">
    <property type="entry name" value="AB_hydrolase_1"/>
</dbReference>
<dbReference type="Gene3D" id="3.40.50.1820">
    <property type="entry name" value="alpha/beta hydrolase"/>
    <property type="match status" value="1"/>
</dbReference>
<dbReference type="PRINTS" id="PR00111">
    <property type="entry name" value="ABHYDROLASE"/>
</dbReference>
<dbReference type="SUPFAM" id="SSF53474">
    <property type="entry name" value="alpha/beta-Hydrolases"/>
    <property type="match status" value="1"/>
</dbReference>
<reference evidence="2 3" key="1">
    <citation type="journal article" date="2011" name="Int. J. Syst. Evol. Microbiol.">
        <title>Zhongshania antarctica gen. nov., sp. nov. and Zhongshania guokunii sp. nov., gammaproteobacteria respectively isolated from coastal attached (fast) ice and surface seawater of the Antarctic.</title>
        <authorList>
            <person name="Li H.J."/>
            <person name="Zhang X.Y."/>
            <person name="Chen C.X."/>
            <person name="Zhang Y.J."/>
            <person name="Gao Z.M."/>
            <person name="Yu Y."/>
            <person name="Chen X.L."/>
            <person name="Chen B."/>
            <person name="Zhang Y.Z."/>
        </authorList>
    </citation>
    <scope>NUCLEOTIDE SEQUENCE [LARGE SCALE GENOMIC DNA]</scope>
    <source>
        <strain evidence="2 3">ZS6-22T</strain>
    </source>
</reference>
<dbReference type="PANTHER" id="PTHR43798:SF33">
    <property type="entry name" value="HYDROLASE, PUTATIVE (AFU_ORTHOLOGUE AFUA_2G14860)-RELATED"/>
    <property type="match status" value="1"/>
</dbReference>
<evidence type="ECO:0000313" key="2">
    <source>
        <dbReference type="EMBL" id="MEX1668405.1"/>
    </source>
</evidence>
<proteinExistence type="predicted"/>
<gene>
    <name evidence="2" type="ORF">AB4876_05745</name>
</gene>
<dbReference type="RefSeq" id="WP_368380692.1">
    <property type="nucleotide sequence ID" value="NZ_JBFRYA010000004.1"/>
</dbReference>
<name>A0ABV3U4G9_9GAMM</name>
<dbReference type="InterPro" id="IPR050266">
    <property type="entry name" value="AB_hydrolase_sf"/>
</dbReference>
<evidence type="ECO:0000259" key="1">
    <source>
        <dbReference type="Pfam" id="PF12697"/>
    </source>
</evidence>
<dbReference type="Pfam" id="PF12697">
    <property type="entry name" value="Abhydrolase_6"/>
    <property type="match status" value="1"/>
</dbReference>
<keyword evidence="3" id="KW-1185">Reference proteome</keyword>
<comment type="caution">
    <text evidence="2">The sequence shown here is derived from an EMBL/GenBank/DDBJ whole genome shotgun (WGS) entry which is preliminary data.</text>
</comment>
<accession>A0ABV3U4G9</accession>
<protein>
    <submittedName>
        <fullName evidence="2">Alpha/beta fold hydrolase</fullName>
    </submittedName>
</protein>
<dbReference type="InterPro" id="IPR029058">
    <property type="entry name" value="AB_hydrolase_fold"/>
</dbReference>
<feature type="domain" description="AB hydrolase-1" evidence="1">
    <location>
        <begin position="34"/>
        <end position="263"/>
    </location>
</feature>
<dbReference type="GO" id="GO:0016787">
    <property type="term" value="F:hydrolase activity"/>
    <property type="evidence" value="ECO:0007669"/>
    <property type="project" value="UniProtKB-KW"/>
</dbReference>
<dbReference type="EMBL" id="JBFRYA010000004">
    <property type="protein sequence ID" value="MEX1668405.1"/>
    <property type="molecule type" value="Genomic_DNA"/>
</dbReference>
<sequence length="276" mass="30729">MEYTSSVKIHRINVDGAEIQVFDWPAAKASAPSLLLVHGYRANAHWWDAIVEALLGKFRIILPEFSGMGGSDCRESYQPIQGAIDVAGVIQGLDLQLDWVIAHSWGGHQMAKVVRMMPERFARLVMVDSFFMVNVDEEIPAGAAIGNTREYLDKEDAIARFRTSPRQPIPEPIRRDLADKSLRRRGDAWVWSYDSGLPVLTPELDDEALLENLPVISHYLLAGQSPVVGPARAERIAALAKCETYQIIPNGHHHLMLDSPAQMLGVLQDLNGFMPE</sequence>
<organism evidence="2 3">
    <name type="scientific">Zhongshania guokunii</name>
    <dbReference type="NCBI Taxonomy" id="641783"/>
    <lineage>
        <taxon>Bacteria</taxon>
        <taxon>Pseudomonadati</taxon>
        <taxon>Pseudomonadota</taxon>
        <taxon>Gammaproteobacteria</taxon>
        <taxon>Cellvibrionales</taxon>
        <taxon>Spongiibacteraceae</taxon>
        <taxon>Zhongshania</taxon>
    </lineage>
</organism>
<keyword evidence="2" id="KW-0378">Hydrolase</keyword>
<evidence type="ECO:0000313" key="3">
    <source>
        <dbReference type="Proteomes" id="UP001557485"/>
    </source>
</evidence>